<feature type="compositionally biased region" description="Low complexity" evidence="2">
    <location>
        <begin position="22"/>
        <end position="40"/>
    </location>
</feature>
<protein>
    <submittedName>
        <fullName evidence="3">Ribosome biogenesis protein SSF1/2</fullName>
    </submittedName>
</protein>
<proteinExistence type="predicted"/>
<feature type="compositionally biased region" description="Polar residues" evidence="2">
    <location>
        <begin position="799"/>
        <end position="812"/>
    </location>
</feature>
<feature type="compositionally biased region" description="Low complexity" evidence="2">
    <location>
        <begin position="583"/>
        <end position="595"/>
    </location>
</feature>
<feature type="compositionally biased region" description="Polar residues" evidence="2">
    <location>
        <begin position="241"/>
        <end position="252"/>
    </location>
</feature>
<evidence type="ECO:0000256" key="1">
    <source>
        <dbReference type="SAM" id="Coils"/>
    </source>
</evidence>
<feature type="region of interest" description="Disordered" evidence="2">
    <location>
        <begin position="239"/>
        <end position="267"/>
    </location>
</feature>
<feature type="compositionally biased region" description="Low complexity" evidence="2">
    <location>
        <begin position="1078"/>
        <end position="1093"/>
    </location>
</feature>
<feature type="region of interest" description="Disordered" evidence="2">
    <location>
        <begin position="1"/>
        <end position="67"/>
    </location>
</feature>
<gene>
    <name evidence="3" type="ORF">EMPS_01668</name>
</gene>
<feature type="region of interest" description="Disordered" evidence="2">
    <location>
        <begin position="708"/>
        <end position="734"/>
    </location>
</feature>
<feature type="compositionally biased region" description="Basic and acidic residues" evidence="2">
    <location>
        <begin position="976"/>
        <end position="994"/>
    </location>
</feature>
<feature type="compositionally biased region" description="Low complexity" evidence="2">
    <location>
        <begin position="253"/>
        <end position="267"/>
    </location>
</feature>
<evidence type="ECO:0000256" key="2">
    <source>
        <dbReference type="SAM" id="MobiDB-lite"/>
    </source>
</evidence>
<feature type="coiled-coil region" evidence="1">
    <location>
        <begin position="145"/>
        <end position="172"/>
    </location>
</feature>
<evidence type="ECO:0000313" key="3">
    <source>
        <dbReference type="EMBL" id="GJJ69322.1"/>
    </source>
</evidence>
<feature type="region of interest" description="Disordered" evidence="2">
    <location>
        <begin position="778"/>
        <end position="926"/>
    </location>
</feature>
<reference evidence="3" key="2">
    <citation type="journal article" date="2022" name="Microbiol. Resour. Announc.">
        <title>Whole-Genome Sequence of Entomortierella parvispora E1425, a Mucoromycotan Fungus Associated with Burkholderiaceae-Related Endosymbiotic Bacteria.</title>
        <authorList>
            <person name="Herlambang A."/>
            <person name="Guo Y."/>
            <person name="Takashima Y."/>
            <person name="Narisawa K."/>
            <person name="Ohta H."/>
            <person name="Nishizawa T."/>
        </authorList>
    </citation>
    <scope>NUCLEOTIDE SEQUENCE</scope>
    <source>
        <strain evidence="3">E1425</strain>
    </source>
</reference>
<reference evidence="3" key="1">
    <citation type="submission" date="2021-11" db="EMBL/GenBank/DDBJ databases">
        <authorList>
            <person name="Herlambang A."/>
            <person name="Guo Y."/>
            <person name="Takashima Y."/>
            <person name="Nishizawa T."/>
        </authorList>
    </citation>
    <scope>NUCLEOTIDE SEQUENCE</scope>
    <source>
        <strain evidence="3">E1425</strain>
    </source>
</reference>
<feature type="compositionally biased region" description="Low complexity" evidence="2">
    <location>
        <begin position="462"/>
        <end position="474"/>
    </location>
</feature>
<feature type="region of interest" description="Disordered" evidence="2">
    <location>
        <begin position="580"/>
        <end position="647"/>
    </location>
</feature>
<dbReference type="AlphaFoldDB" id="A0A9P3LT07"/>
<accession>A0A9P3LT07</accession>
<organism evidence="3 4">
    <name type="scientific">Entomortierella parvispora</name>
    <dbReference type="NCBI Taxonomy" id="205924"/>
    <lineage>
        <taxon>Eukaryota</taxon>
        <taxon>Fungi</taxon>
        <taxon>Fungi incertae sedis</taxon>
        <taxon>Mucoromycota</taxon>
        <taxon>Mortierellomycotina</taxon>
        <taxon>Mortierellomycetes</taxon>
        <taxon>Mortierellales</taxon>
        <taxon>Mortierellaceae</taxon>
        <taxon>Entomortierella</taxon>
    </lineage>
</organism>
<dbReference type="Proteomes" id="UP000827284">
    <property type="component" value="Unassembled WGS sequence"/>
</dbReference>
<feature type="compositionally biased region" description="Polar residues" evidence="2">
    <location>
        <begin position="823"/>
        <end position="841"/>
    </location>
</feature>
<dbReference type="EMBL" id="BQFW01000002">
    <property type="protein sequence ID" value="GJJ69322.1"/>
    <property type="molecule type" value="Genomic_DNA"/>
</dbReference>
<feature type="compositionally biased region" description="Low complexity" evidence="2">
    <location>
        <begin position="1023"/>
        <end position="1033"/>
    </location>
</feature>
<feature type="coiled-coil region" evidence="1">
    <location>
        <begin position="337"/>
        <end position="371"/>
    </location>
</feature>
<feature type="region of interest" description="Disordered" evidence="2">
    <location>
        <begin position="1022"/>
        <end position="1111"/>
    </location>
</feature>
<feature type="region of interest" description="Disordered" evidence="2">
    <location>
        <begin position="945"/>
        <end position="994"/>
    </location>
</feature>
<keyword evidence="1" id="KW-0175">Coiled coil</keyword>
<name>A0A9P3LT07_9FUNG</name>
<feature type="compositionally biased region" description="Low complexity" evidence="2">
    <location>
        <begin position="946"/>
        <end position="964"/>
    </location>
</feature>
<dbReference type="OrthoDB" id="10691956at2759"/>
<feature type="compositionally biased region" description="Low complexity" evidence="2">
    <location>
        <begin position="896"/>
        <end position="916"/>
    </location>
</feature>
<comment type="caution">
    <text evidence="3">The sequence shown here is derived from an EMBL/GenBank/DDBJ whole genome shotgun (WGS) entry which is preliminary data.</text>
</comment>
<keyword evidence="4" id="KW-1185">Reference proteome</keyword>
<sequence length="1180" mass="124132">MALPNTPGATGKLPPPTSGAVSPLTSPQSQGTTTPPTGLQRLMPLHPTHGHPSPMGQLSPTQSQGQGGVALNQLNQINNNLSSNNHIPHDPHFHDHLQRQLLSIVSNRQVKLHRDVNGIIQSYNASMEQDMSFIVNTFIHTKAELEQVQKDNSLLREIKDQATAEIARLREAGNLANIEIGRLRQAGTQVQQELMNLRRLYQLLYNTKLTLAGGNVGNGEVTFGGNVVIPWNDPNDPITLDNPSPESRTSIQTAASVASPTSTPAATPIASTVVTPTLTPTSAPTPVPTSTSFNSATKLLTTITSPDISDGNRIIEIDSQGPETFSAEDEPVAISDIEMVSKELLRATEDIAALKKENQRLVDHLESANKRGDDLELSIISKQAVNKTLADLYGSRNRSLMEKTQQMDQMRLQLEQAKADIARFHGLLSTATTDLQSAQNFIFAHYGALARSVAEKKKQAMSQQGPQSPGTPTQLSSPSFMPTAETVMRTLETSVLETAKAASSIQDYIRPTNGSEHHSQAQQLAFPPVGSFGSSAPTPPVHTFRPTGKPTVLQPPGRPAPMRPAQMTPVVLSHHLNTSAIVPGRSPGASPGRPSNTLGRPPGKLSGSLPVSLQSGGPTVHSFGPSAPIVQGEPIPAPPSTAHSFRPTLTGKPTTPMSPPQCIPGPLPTVGTFKPQSNLGIHPSQPTNAVLHNGRQKTDTPSAVIDLTSTDSPPLVPELPEPSSLRGKAQPAAGGTFVPTAEPGALPLSIKQHTTSFAKTMSTENVVQQAPVAVVTGQKEDASGLSSNGVEKNKEVHDASSSAQKNVQQSKPNDAGQLRIENNKQNAVTPPNKVSTPSNGNMAWMAVETKTTTPLPPAPVPVLADRTNTGDIIDSIGPSSTSGGPNANSEDNATKTGIPSTVTPSSSSGAATSEGTHPQNMATVSTGGSLLTGKLLFGVKANGQKPLSSSAAVPPSAAHSASLSQKPSSEAAPVDSNKKGPRNAEKQAKAERVAAARKRLLAKAKAFEEMMAAKESTNLTLIGGSSASGNGASQAVPPTQPPIHPSKKVENKPDRPPEDILSGEDERSPSLSPPPPSTSLSSSSPSPRRSSSSGQIAPLEAQTPAKEVPAVKEVRTATLARKSSFVKIPGRFYLSAVEIPIRDKVNPTKRSSAPVAKKTQVKAPTKRKWVIVSGSDEDDY</sequence>
<feature type="compositionally biased region" description="Basic and acidic residues" evidence="2">
    <location>
        <begin position="1047"/>
        <end position="1068"/>
    </location>
</feature>
<feature type="compositionally biased region" description="Polar residues" evidence="2">
    <location>
        <begin position="877"/>
        <end position="895"/>
    </location>
</feature>
<evidence type="ECO:0000313" key="4">
    <source>
        <dbReference type="Proteomes" id="UP000827284"/>
    </source>
</evidence>
<feature type="region of interest" description="Disordered" evidence="2">
    <location>
        <begin position="457"/>
        <end position="480"/>
    </location>
</feature>